<protein>
    <submittedName>
        <fullName evidence="3">Uncharacterized protein</fullName>
    </submittedName>
</protein>
<feature type="transmembrane region" description="Helical" evidence="2">
    <location>
        <begin position="198"/>
        <end position="220"/>
    </location>
</feature>
<feature type="region of interest" description="Disordered" evidence="1">
    <location>
        <begin position="122"/>
        <end position="143"/>
    </location>
</feature>
<reference evidence="3" key="1">
    <citation type="journal article" date="2020" name="Stud. Mycol.">
        <title>101 Dothideomycetes genomes: a test case for predicting lifestyles and emergence of pathogens.</title>
        <authorList>
            <person name="Haridas S."/>
            <person name="Albert R."/>
            <person name="Binder M."/>
            <person name="Bloem J."/>
            <person name="Labutti K."/>
            <person name="Salamov A."/>
            <person name="Andreopoulos B."/>
            <person name="Baker S."/>
            <person name="Barry K."/>
            <person name="Bills G."/>
            <person name="Bluhm B."/>
            <person name="Cannon C."/>
            <person name="Castanera R."/>
            <person name="Culley D."/>
            <person name="Daum C."/>
            <person name="Ezra D."/>
            <person name="Gonzalez J."/>
            <person name="Henrissat B."/>
            <person name="Kuo A."/>
            <person name="Liang C."/>
            <person name="Lipzen A."/>
            <person name="Lutzoni F."/>
            <person name="Magnuson J."/>
            <person name="Mondo S."/>
            <person name="Nolan M."/>
            <person name="Ohm R."/>
            <person name="Pangilinan J."/>
            <person name="Park H.-J."/>
            <person name="Ramirez L."/>
            <person name="Alfaro M."/>
            <person name="Sun H."/>
            <person name="Tritt A."/>
            <person name="Yoshinaga Y."/>
            <person name="Zwiers L.-H."/>
            <person name="Turgeon B."/>
            <person name="Goodwin S."/>
            <person name="Spatafora J."/>
            <person name="Crous P."/>
            <person name="Grigoriev I."/>
        </authorList>
    </citation>
    <scope>NUCLEOTIDE SEQUENCE</scope>
    <source>
        <strain evidence="3">CBS 113979</strain>
    </source>
</reference>
<keyword evidence="2" id="KW-0472">Membrane</keyword>
<sequence>MFSTTPKSKPTKTTPPQPSRTSSLPFFDHPSTLLYTEMFFSPLEGDTIYTSHNSFFPPAQESSSPEPDQQQEKFEPYRDSDSSTPTDEGYSEGSEADISDTYASDADVPDFFDLQTTTTQPKHIPARYNHSSTIGNPTSPTNEKFSSPFVTDVEGQTYTATTLALPSSDLKILLPHIREGKPQRPLWRRLLHPRALETALLLFLLLNAIVFSVLFFVLWVRVYGAEGAAGAAKGRMRMDMGMGGGEN</sequence>
<feature type="compositionally biased region" description="Low complexity" evidence="1">
    <location>
        <begin position="1"/>
        <end position="12"/>
    </location>
</feature>
<evidence type="ECO:0000313" key="4">
    <source>
        <dbReference type="Proteomes" id="UP000800041"/>
    </source>
</evidence>
<dbReference type="Proteomes" id="UP000800041">
    <property type="component" value="Unassembled WGS sequence"/>
</dbReference>
<gene>
    <name evidence="3" type="ORF">K402DRAFT_424542</name>
</gene>
<evidence type="ECO:0000256" key="1">
    <source>
        <dbReference type="SAM" id="MobiDB-lite"/>
    </source>
</evidence>
<evidence type="ECO:0000313" key="3">
    <source>
        <dbReference type="EMBL" id="KAF1982434.1"/>
    </source>
</evidence>
<accession>A0A6G1GNP5</accession>
<feature type="compositionally biased region" description="Polar residues" evidence="1">
    <location>
        <begin position="129"/>
        <end position="143"/>
    </location>
</feature>
<proteinExistence type="predicted"/>
<name>A0A6G1GNP5_9PEZI</name>
<keyword evidence="2" id="KW-1133">Transmembrane helix</keyword>
<dbReference type="AlphaFoldDB" id="A0A6G1GNP5"/>
<organism evidence="3 4">
    <name type="scientific">Aulographum hederae CBS 113979</name>
    <dbReference type="NCBI Taxonomy" id="1176131"/>
    <lineage>
        <taxon>Eukaryota</taxon>
        <taxon>Fungi</taxon>
        <taxon>Dikarya</taxon>
        <taxon>Ascomycota</taxon>
        <taxon>Pezizomycotina</taxon>
        <taxon>Dothideomycetes</taxon>
        <taxon>Pleosporomycetidae</taxon>
        <taxon>Aulographales</taxon>
        <taxon>Aulographaceae</taxon>
    </lineage>
</organism>
<keyword evidence="2" id="KW-0812">Transmembrane</keyword>
<dbReference type="EMBL" id="ML977184">
    <property type="protein sequence ID" value="KAF1982434.1"/>
    <property type="molecule type" value="Genomic_DNA"/>
</dbReference>
<feature type="region of interest" description="Disordered" evidence="1">
    <location>
        <begin position="51"/>
        <end position="95"/>
    </location>
</feature>
<feature type="compositionally biased region" description="Basic and acidic residues" evidence="1">
    <location>
        <begin position="70"/>
        <end position="81"/>
    </location>
</feature>
<keyword evidence="4" id="KW-1185">Reference proteome</keyword>
<feature type="region of interest" description="Disordered" evidence="1">
    <location>
        <begin position="1"/>
        <end position="25"/>
    </location>
</feature>
<evidence type="ECO:0000256" key="2">
    <source>
        <dbReference type="SAM" id="Phobius"/>
    </source>
</evidence>
<feature type="compositionally biased region" description="Low complexity" evidence="1">
    <location>
        <begin position="54"/>
        <end position="68"/>
    </location>
</feature>